<dbReference type="Pfam" id="PF17766">
    <property type="entry name" value="fn3_6"/>
    <property type="match status" value="1"/>
</dbReference>
<comment type="similarity">
    <text evidence="1 7">Belongs to the peptidase S8 family.</text>
</comment>
<evidence type="ECO:0000256" key="8">
    <source>
        <dbReference type="SAM" id="SignalP"/>
    </source>
</evidence>
<evidence type="ECO:0000256" key="1">
    <source>
        <dbReference type="ARBA" id="ARBA00011073"/>
    </source>
</evidence>
<dbReference type="CDD" id="cd02120">
    <property type="entry name" value="PA_subtilisin_like"/>
    <property type="match status" value="1"/>
</dbReference>
<dbReference type="InterPro" id="IPR036852">
    <property type="entry name" value="Peptidase_S8/S53_dom_sf"/>
</dbReference>
<dbReference type="InterPro" id="IPR023828">
    <property type="entry name" value="Peptidase_S8_Ser-AS"/>
</dbReference>
<dbReference type="Pfam" id="PF00082">
    <property type="entry name" value="Peptidase_S8"/>
    <property type="match status" value="1"/>
</dbReference>
<dbReference type="InterPro" id="IPR034197">
    <property type="entry name" value="Peptidases_S8_3"/>
</dbReference>
<evidence type="ECO:0000259" key="11">
    <source>
        <dbReference type="Pfam" id="PF17766"/>
    </source>
</evidence>
<feature type="chain" id="PRO_5003121115" evidence="8">
    <location>
        <begin position="20"/>
        <end position="760"/>
    </location>
</feature>
<dbReference type="FunFam" id="3.30.70.80:FF:000002">
    <property type="entry name" value="Subtilisin-like protease SBT5.3"/>
    <property type="match status" value="1"/>
</dbReference>
<dbReference type="HOGENOM" id="CLU_000625_4_6_1"/>
<sequence>MAAALRCFWCLLPLLIVAGRCSIDDKAVYVVYMGSKGNAAPEVLLASQQSTLMDAFDSEDEASSSIIYSYKHAFSGFSATLTREQAAQIADMPGVVSVFRSRKLELHTTQSWQFLGLTSGNFKGMWEDGSTSDVIVGVLDTGIWPESESFRDHSMGPVPERWKGECENDKPGLAVRCNRKIVGARSYFHGAFHENKSVGDYTNARDGMGHGTHTASTIAGRVVDHASLYGLCEGKARGGLPKARIAVYKVCFFGDCMDHSVLAAFDDAVHDGVDMLSVSLGGQTVPYDEDTIAIGSFHAMRHGILVSCSAGNSGPFKSTVTNVAPWILTVGASSTNRRLVSSVQLGNNETLEGTGLNVKKMKKNTYGLVNSVDAALKHSSKDSARFCLKNSLDSSKVKDKIVLCHHGIRAGSRVGNSSAVLRNLGAAGLIQVNELATDVAFSFALPSTLIQTASGERILSYINSTTRPTASILPTRTLLDGSLTPVVAVFSSRGPSDMLPEILKPDIIAPGLNILASWSPDNFPIKNVDPLNNRGSTVFNILSGTSMSCPHATGAAAYVKSLHPDWSPSMIKSALMTTATSSKLKDYNGKTATPFDYGAGEINPIRASDPGLVYDISTSDYVLYLCSLGYNSKKLRIVTGLAEVHCKDKLRPQDLNYPTITIADFDPETPQRVSRTATNVGPADSTYTATVNSPRGINVTVAPRELKFGPNATKLEYTVRLSAEGKPARTLSGSFAFGDVVWSDGVHSVRSTITVGFADM</sequence>
<dbReference type="Pfam" id="PF05922">
    <property type="entry name" value="Inhibitor_I9"/>
    <property type="match status" value="1"/>
</dbReference>
<evidence type="ECO:0000256" key="7">
    <source>
        <dbReference type="PROSITE-ProRule" id="PRU01240"/>
    </source>
</evidence>
<evidence type="ECO:0000259" key="9">
    <source>
        <dbReference type="Pfam" id="PF00082"/>
    </source>
</evidence>
<keyword evidence="13" id="KW-1185">Reference proteome</keyword>
<dbReference type="GO" id="GO:0005576">
    <property type="term" value="C:extracellular region"/>
    <property type="evidence" value="ECO:0000318"/>
    <property type="project" value="GO_Central"/>
</dbReference>
<accession>D8QR13</accession>
<dbReference type="Gene3D" id="3.30.70.80">
    <property type="entry name" value="Peptidase S8 propeptide/proteinase inhibitor I9"/>
    <property type="match status" value="1"/>
</dbReference>
<feature type="domain" description="Inhibitor I9" evidence="10">
    <location>
        <begin position="28"/>
        <end position="107"/>
    </location>
</feature>
<dbReference type="MEROPS" id="S08.092"/>
<dbReference type="GO" id="GO:0004252">
    <property type="term" value="F:serine-type endopeptidase activity"/>
    <property type="evidence" value="ECO:0000318"/>
    <property type="project" value="GO_Central"/>
</dbReference>
<dbReference type="Gene3D" id="3.50.30.30">
    <property type="match status" value="1"/>
</dbReference>
<feature type="domain" description="Peptidase S8/S53" evidence="9">
    <location>
        <begin position="132"/>
        <end position="600"/>
    </location>
</feature>
<evidence type="ECO:0000313" key="13">
    <source>
        <dbReference type="Proteomes" id="UP000001514"/>
    </source>
</evidence>
<dbReference type="AlphaFoldDB" id="D8QR13"/>
<dbReference type="CDD" id="cd04852">
    <property type="entry name" value="Peptidases_S8_3"/>
    <property type="match status" value="1"/>
</dbReference>
<dbReference type="PROSITE" id="PS51892">
    <property type="entry name" value="SUBTILASE"/>
    <property type="match status" value="1"/>
</dbReference>
<dbReference type="Gramene" id="EFJ37899">
    <property type="protein sequence ID" value="EFJ37899"/>
    <property type="gene ID" value="SELMODRAFT_402550"/>
</dbReference>
<dbReference type="PANTHER" id="PTHR10795">
    <property type="entry name" value="PROPROTEIN CONVERTASE SUBTILISIN/KEXIN"/>
    <property type="match status" value="1"/>
</dbReference>
<feature type="signal peptide" evidence="8">
    <location>
        <begin position="1"/>
        <end position="19"/>
    </location>
</feature>
<evidence type="ECO:0000256" key="2">
    <source>
        <dbReference type="ARBA" id="ARBA00022670"/>
    </source>
</evidence>
<dbReference type="InterPro" id="IPR045051">
    <property type="entry name" value="SBT"/>
</dbReference>
<dbReference type="GO" id="GO:0006508">
    <property type="term" value="P:proteolysis"/>
    <property type="evidence" value="ECO:0007669"/>
    <property type="project" value="UniProtKB-KW"/>
</dbReference>
<evidence type="ECO:0000256" key="3">
    <source>
        <dbReference type="ARBA" id="ARBA00022729"/>
    </source>
</evidence>
<evidence type="ECO:0000259" key="10">
    <source>
        <dbReference type="Pfam" id="PF05922"/>
    </source>
</evidence>
<dbReference type="InterPro" id="IPR037045">
    <property type="entry name" value="S8pro/Inhibitor_I9_sf"/>
</dbReference>
<dbReference type="EMBL" id="GL377565">
    <property type="protein sequence ID" value="EFJ37899.1"/>
    <property type="molecule type" value="Genomic_DNA"/>
</dbReference>
<dbReference type="PROSITE" id="PS00138">
    <property type="entry name" value="SUBTILASE_SER"/>
    <property type="match status" value="1"/>
</dbReference>
<evidence type="ECO:0000256" key="6">
    <source>
        <dbReference type="PIRSR" id="PIRSR615500-1"/>
    </source>
</evidence>
<feature type="active site" description="Charge relay system" evidence="6 7">
    <location>
        <position position="210"/>
    </location>
</feature>
<evidence type="ECO:0000256" key="4">
    <source>
        <dbReference type="ARBA" id="ARBA00022801"/>
    </source>
</evidence>
<dbReference type="PRINTS" id="PR00723">
    <property type="entry name" value="SUBTILISIN"/>
</dbReference>
<proteinExistence type="inferred from homology"/>
<dbReference type="KEGG" id="smo:SELMODRAFT_402550"/>
<feature type="active site" description="Charge relay system" evidence="6 7">
    <location>
        <position position="546"/>
    </location>
</feature>
<dbReference type="SUPFAM" id="SSF52743">
    <property type="entry name" value="Subtilisin-like"/>
    <property type="match status" value="1"/>
</dbReference>
<reference evidence="12 13" key="1">
    <citation type="journal article" date="2011" name="Science">
        <title>The Selaginella genome identifies genetic changes associated with the evolution of vascular plants.</title>
        <authorList>
            <person name="Banks J.A."/>
            <person name="Nishiyama T."/>
            <person name="Hasebe M."/>
            <person name="Bowman J.L."/>
            <person name="Gribskov M."/>
            <person name="dePamphilis C."/>
            <person name="Albert V.A."/>
            <person name="Aono N."/>
            <person name="Aoyama T."/>
            <person name="Ambrose B.A."/>
            <person name="Ashton N.W."/>
            <person name="Axtell M.J."/>
            <person name="Barker E."/>
            <person name="Barker M.S."/>
            <person name="Bennetzen J.L."/>
            <person name="Bonawitz N.D."/>
            <person name="Chapple C."/>
            <person name="Cheng C."/>
            <person name="Correa L.G."/>
            <person name="Dacre M."/>
            <person name="DeBarry J."/>
            <person name="Dreyer I."/>
            <person name="Elias M."/>
            <person name="Engstrom E.M."/>
            <person name="Estelle M."/>
            <person name="Feng L."/>
            <person name="Finet C."/>
            <person name="Floyd S.K."/>
            <person name="Frommer W.B."/>
            <person name="Fujita T."/>
            <person name="Gramzow L."/>
            <person name="Gutensohn M."/>
            <person name="Harholt J."/>
            <person name="Hattori M."/>
            <person name="Heyl A."/>
            <person name="Hirai T."/>
            <person name="Hiwatashi Y."/>
            <person name="Ishikawa M."/>
            <person name="Iwata M."/>
            <person name="Karol K.G."/>
            <person name="Koehler B."/>
            <person name="Kolukisaoglu U."/>
            <person name="Kubo M."/>
            <person name="Kurata T."/>
            <person name="Lalonde S."/>
            <person name="Li K."/>
            <person name="Li Y."/>
            <person name="Litt A."/>
            <person name="Lyons E."/>
            <person name="Manning G."/>
            <person name="Maruyama T."/>
            <person name="Michael T.P."/>
            <person name="Mikami K."/>
            <person name="Miyazaki S."/>
            <person name="Morinaga S."/>
            <person name="Murata T."/>
            <person name="Mueller-Roeber B."/>
            <person name="Nelson D.R."/>
            <person name="Obara M."/>
            <person name="Oguri Y."/>
            <person name="Olmstead R.G."/>
            <person name="Onodera N."/>
            <person name="Petersen B.L."/>
            <person name="Pils B."/>
            <person name="Prigge M."/>
            <person name="Rensing S.A."/>
            <person name="Riano-Pachon D.M."/>
            <person name="Roberts A.W."/>
            <person name="Sato Y."/>
            <person name="Scheller H.V."/>
            <person name="Schulz B."/>
            <person name="Schulz C."/>
            <person name="Shakirov E.V."/>
            <person name="Shibagaki N."/>
            <person name="Shinohara N."/>
            <person name="Shippen D.E."/>
            <person name="Soerensen I."/>
            <person name="Sotooka R."/>
            <person name="Sugimoto N."/>
            <person name="Sugita M."/>
            <person name="Sumikawa N."/>
            <person name="Tanurdzic M."/>
            <person name="Theissen G."/>
            <person name="Ulvskov P."/>
            <person name="Wakazuki S."/>
            <person name="Weng J.K."/>
            <person name="Willats W.W."/>
            <person name="Wipf D."/>
            <person name="Wolf P.G."/>
            <person name="Yang L."/>
            <person name="Zimmer A.D."/>
            <person name="Zhu Q."/>
            <person name="Mitros T."/>
            <person name="Hellsten U."/>
            <person name="Loque D."/>
            <person name="Otillar R."/>
            <person name="Salamov A."/>
            <person name="Schmutz J."/>
            <person name="Shapiro H."/>
            <person name="Lindquist E."/>
            <person name="Lucas S."/>
            <person name="Rokhsar D."/>
            <person name="Grigoriev I.V."/>
        </authorList>
    </citation>
    <scope>NUCLEOTIDE SEQUENCE [LARGE SCALE GENOMIC DNA]</scope>
</reference>
<dbReference type="Proteomes" id="UP000001514">
    <property type="component" value="Unassembled WGS sequence"/>
</dbReference>
<dbReference type="InterPro" id="IPR000209">
    <property type="entry name" value="Peptidase_S8/S53_dom"/>
</dbReference>
<keyword evidence="5 7" id="KW-0720">Serine protease</keyword>
<dbReference type="InterPro" id="IPR015500">
    <property type="entry name" value="Peptidase_S8_subtilisin-rel"/>
</dbReference>
<dbReference type="OMA" id="HKLANME"/>
<keyword evidence="4 7" id="KW-0378">Hydrolase</keyword>
<keyword evidence="3 8" id="KW-0732">Signal</keyword>
<dbReference type="InterPro" id="IPR041469">
    <property type="entry name" value="Subtilisin-like_FN3"/>
</dbReference>
<name>D8QR13_SELML</name>
<keyword evidence="2 7" id="KW-0645">Protease</keyword>
<dbReference type="FunFam" id="3.40.50.200:FF:000006">
    <property type="entry name" value="Subtilisin-like protease SBT1.5"/>
    <property type="match status" value="1"/>
</dbReference>
<dbReference type="Gene3D" id="3.40.50.200">
    <property type="entry name" value="Peptidase S8/S53 domain"/>
    <property type="match status" value="1"/>
</dbReference>
<dbReference type="InterPro" id="IPR010259">
    <property type="entry name" value="S8pro/Inhibitor_I9"/>
</dbReference>
<dbReference type="Gene3D" id="2.60.40.2310">
    <property type="match status" value="1"/>
</dbReference>
<dbReference type="OrthoDB" id="206201at2759"/>
<evidence type="ECO:0000256" key="5">
    <source>
        <dbReference type="ARBA" id="ARBA00022825"/>
    </source>
</evidence>
<feature type="domain" description="Subtilisin-like protease fibronectin type-III" evidence="11">
    <location>
        <begin position="654"/>
        <end position="755"/>
    </location>
</feature>
<gene>
    <name evidence="12" type="ORF">SELMODRAFT_402550</name>
</gene>
<evidence type="ECO:0000313" key="12">
    <source>
        <dbReference type="EMBL" id="EFJ37899.1"/>
    </source>
</evidence>
<dbReference type="InParanoid" id="D8QR13"/>
<protein>
    <submittedName>
        <fullName evidence="12">Uncharacterized protein</fullName>
    </submittedName>
</protein>
<organism evidence="13">
    <name type="scientific">Selaginella moellendorffii</name>
    <name type="common">Spikemoss</name>
    <dbReference type="NCBI Taxonomy" id="88036"/>
    <lineage>
        <taxon>Eukaryota</taxon>
        <taxon>Viridiplantae</taxon>
        <taxon>Streptophyta</taxon>
        <taxon>Embryophyta</taxon>
        <taxon>Tracheophyta</taxon>
        <taxon>Lycopodiopsida</taxon>
        <taxon>Selaginellales</taxon>
        <taxon>Selaginellaceae</taxon>
        <taxon>Selaginella</taxon>
    </lineage>
</organism>
<feature type="active site" description="Charge relay system" evidence="6 7">
    <location>
        <position position="140"/>
    </location>
</feature>